<dbReference type="SUPFAM" id="SSF51735">
    <property type="entry name" value="NAD(P)-binding Rossmann-fold domains"/>
    <property type="match status" value="1"/>
</dbReference>
<dbReference type="Pfam" id="PF01370">
    <property type="entry name" value="Epimerase"/>
    <property type="match status" value="1"/>
</dbReference>
<evidence type="ECO:0000256" key="1">
    <source>
        <dbReference type="SAM" id="Phobius"/>
    </source>
</evidence>
<gene>
    <name evidence="4" type="primary">Aste57867_15486</name>
    <name evidence="3" type="ORF">As57867_015430</name>
    <name evidence="4" type="ORF">ASTE57867_15486</name>
</gene>
<protein>
    <submittedName>
        <fullName evidence="4">Aste57867_15486 protein</fullName>
    </submittedName>
</protein>
<dbReference type="InterPro" id="IPR050177">
    <property type="entry name" value="Lipid_A_modif_metabolic_enz"/>
</dbReference>
<reference evidence="4 5" key="1">
    <citation type="submission" date="2019-03" db="EMBL/GenBank/DDBJ databases">
        <authorList>
            <person name="Gaulin E."/>
            <person name="Dumas B."/>
        </authorList>
    </citation>
    <scope>NUCLEOTIDE SEQUENCE [LARGE SCALE GENOMIC DNA]</scope>
    <source>
        <strain evidence="4">CBS 568.67</strain>
    </source>
</reference>
<name>A0A485L543_9STRA</name>
<reference evidence="3" key="2">
    <citation type="submission" date="2019-06" db="EMBL/GenBank/DDBJ databases">
        <title>Genomics analysis of Aphanomyces spp. identifies a new class of oomycete effector associated with host adaptation.</title>
        <authorList>
            <person name="Gaulin E."/>
        </authorList>
    </citation>
    <scope>NUCLEOTIDE SEQUENCE</scope>
    <source>
        <strain evidence="3">CBS 578.67</strain>
    </source>
</reference>
<dbReference type="Proteomes" id="UP000332933">
    <property type="component" value="Unassembled WGS sequence"/>
</dbReference>
<organism evidence="4 5">
    <name type="scientific">Aphanomyces stellatus</name>
    <dbReference type="NCBI Taxonomy" id="120398"/>
    <lineage>
        <taxon>Eukaryota</taxon>
        <taxon>Sar</taxon>
        <taxon>Stramenopiles</taxon>
        <taxon>Oomycota</taxon>
        <taxon>Saprolegniomycetes</taxon>
        <taxon>Saprolegniales</taxon>
        <taxon>Verrucalvaceae</taxon>
        <taxon>Aphanomyces</taxon>
    </lineage>
</organism>
<accession>A0A485L543</accession>
<sequence>MISPHADMWVWSLPFTKVSLDTFMKGSSIPYPAHSANTTRANDDPSSVVSCGDMKMEHEAPFPKDRARIAVIRRHWMIVPRRYAYWSGLICFFLGFMCSTAWNARSTVSLRNYIHMTALSLHHPPPPTVLVTGGLGFIGSHVVEDLTQHGFHVVVMDDMSNGRNFDVARNASAVLLKDITHLNDFSAISTRIDYVVHLAAAISVVESISQPDKYHHVNVDGSRHVLEWAKRHKVKRVVAASTSSIYGDVSAELMPLKEESATGGISPYATTKFDMEHLMEAYSANGLPTTALRIFNVYGPRQDPSSPHSGVVSYFMDQAFLGTDGRLEITGDGEQYRDFIYVKDVAVAIRLAMLSSDPHFDAFNVCTGTKTTINALAQEILETCASGAAIEYKERRPGDVRESVCDPTKAEVKLGFAAQYSYEDGIAATWAWILDRRRRRRRE</sequence>
<proteinExistence type="predicted"/>
<dbReference type="InterPro" id="IPR001509">
    <property type="entry name" value="Epimerase_deHydtase"/>
</dbReference>
<evidence type="ECO:0000313" key="5">
    <source>
        <dbReference type="Proteomes" id="UP000332933"/>
    </source>
</evidence>
<dbReference type="PANTHER" id="PTHR43245">
    <property type="entry name" value="BIFUNCTIONAL POLYMYXIN RESISTANCE PROTEIN ARNA"/>
    <property type="match status" value="1"/>
</dbReference>
<evidence type="ECO:0000313" key="3">
    <source>
        <dbReference type="EMBL" id="KAF0693621.1"/>
    </source>
</evidence>
<keyword evidence="1" id="KW-0812">Transmembrane</keyword>
<evidence type="ECO:0000259" key="2">
    <source>
        <dbReference type="Pfam" id="PF01370"/>
    </source>
</evidence>
<feature type="domain" description="NAD-dependent epimerase/dehydratase" evidence="2">
    <location>
        <begin position="129"/>
        <end position="366"/>
    </location>
</feature>
<dbReference type="Gene3D" id="3.90.25.10">
    <property type="entry name" value="UDP-galactose 4-epimerase, domain 1"/>
    <property type="match status" value="1"/>
</dbReference>
<dbReference type="Gene3D" id="3.40.50.720">
    <property type="entry name" value="NAD(P)-binding Rossmann-like Domain"/>
    <property type="match status" value="1"/>
</dbReference>
<dbReference type="AlphaFoldDB" id="A0A485L543"/>
<dbReference type="PANTHER" id="PTHR43245:SF13">
    <property type="entry name" value="UDP-D-APIOSE_UDP-D-XYLOSE SYNTHASE 2"/>
    <property type="match status" value="1"/>
</dbReference>
<dbReference type="InterPro" id="IPR036291">
    <property type="entry name" value="NAD(P)-bd_dom_sf"/>
</dbReference>
<keyword evidence="1" id="KW-0472">Membrane</keyword>
<evidence type="ECO:0000313" key="4">
    <source>
        <dbReference type="EMBL" id="VFT92288.1"/>
    </source>
</evidence>
<feature type="transmembrane region" description="Helical" evidence="1">
    <location>
        <begin position="83"/>
        <end position="102"/>
    </location>
</feature>
<dbReference type="EMBL" id="VJMH01005679">
    <property type="protein sequence ID" value="KAF0693621.1"/>
    <property type="molecule type" value="Genomic_DNA"/>
</dbReference>
<keyword evidence="5" id="KW-1185">Reference proteome</keyword>
<dbReference type="EMBL" id="CAADRA010005700">
    <property type="protein sequence ID" value="VFT92288.1"/>
    <property type="molecule type" value="Genomic_DNA"/>
</dbReference>
<dbReference type="OrthoDB" id="9402762at2759"/>
<keyword evidence="1" id="KW-1133">Transmembrane helix</keyword>